<dbReference type="EMBL" id="AOGT01002470">
    <property type="protein sequence ID" value="EMG45424.1"/>
    <property type="molecule type" value="Genomic_DNA"/>
</dbReference>
<protein>
    <submittedName>
        <fullName evidence="2">Urea active transporter, putative</fullName>
    </submittedName>
</protein>
<comment type="caution">
    <text evidence="2">The sequence shown here is derived from an EMBL/GenBank/DDBJ whole genome shotgun (WGS) entry which is preliminary data.</text>
</comment>
<feature type="non-terminal residue" evidence="2">
    <location>
        <position position="1"/>
    </location>
</feature>
<evidence type="ECO:0000256" key="1">
    <source>
        <dbReference type="SAM" id="MobiDB-lite"/>
    </source>
</evidence>
<dbReference type="AlphaFoldDB" id="M3JT21"/>
<sequence length="55" mass="5921">AWQNEHPEELHAVKSQLQAQLSGTAVSHDVVDGKTFGDGYTTPAGIDDALDEKKD</sequence>
<accession>M3JT21</accession>
<evidence type="ECO:0000313" key="3">
    <source>
        <dbReference type="Proteomes" id="UP000011777"/>
    </source>
</evidence>
<proteinExistence type="predicted"/>
<evidence type="ECO:0000313" key="2">
    <source>
        <dbReference type="EMBL" id="EMG45424.1"/>
    </source>
</evidence>
<gene>
    <name evidence="2" type="ORF">G210_4392</name>
</gene>
<dbReference type="HOGENOM" id="CLU_3037851_0_0_1"/>
<reference evidence="2 3" key="1">
    <citation type="submission" date="2013-02" db="EMBL/GenBank/DDBJ databases">
        <title>Genome sequence of Candida maltosa Xu316, a potential industrial strain for xylitol and ethanol production.</title>
        <authorList>
            <person name="Yu J."/>
            <person name="Wang Q."/>
            <person name="Geng X."/>
            <person name="Bao W."/>
            <person name="He P."/>
            <person name="Cai J."/>
        </authorList>
    </citation>
    <scope>NUCLEOTIDE SEQUENCE [LARGE SCALE GENOMIC DNA]</scope>
    <source>
        <strain evidence="3">Xu316</strain>
    </source>
</reference>
<feature type="region of interest" description="Disordered" evidence="1">
    <location>
        <begin position="35"/>
        <end position="55"/>
    </location>
</feature>
<organism evidence="2 3">
    <name type="scientific">Candida maltosa (strain Xu316)</name>
    <name type="common">Yeast</name>
    <dbReference type="NCBI Taxonomy" id="1245528"/>
    <lineage>
        <taxon>Eukaryota</taxon>
        <taxon>Fungi</taxon>
        <taxon>Dikarya</taxon>
        <taxon>Ascomycota</taxon>
        <taxon>Saccharomycotina</taxon>
        <taxon>Pichiomycetes</taxon>
        <taxon>Debaryomycetaceae</taxon>
        <taxon>Candida/Lodderomyces clade</taxon>
        <taxon>Candida</taxon>
    </lineage>
</organism>
<keyword evidence="3" id="KW-1185">Reference proteome</keyword>
<dbReference type="Proteomes" id="UP000011777">
    <property type="component" value="Unassembled WGS sequence"/>
</dbReference>
<name>M3JT21_CANMX</name>